<dbReference type="EMBL" id="CP047650">
    <property type="protein sequence ID" value="QHI98322.1"/>
    <property type="molecule type" value="Genomic_DNA"/>
</dbReference>
<evidence type="ECO:0000256" key="5">
    <source>
        <dbReference type="ARBA" id="ARBA00035013"/>
    </source>
</evidence>
<protein>
    <recommendedName>
        <fullName evidence="7">2-oxoadipate dioxygenase/decarboxylase</fullName>
        <ecNumber evidence="6">1.13.11.93</ecNumber>
    </recommendedName>
    <alternativeName>
        <fullName evidence="8">2-hydroxyglutarate synthase</fullName>
    </alternativeName>
</protein>
<evidence type="ECO:0000256" key="8">
    <source>
        <dbReference type="ARBA" id="ARBA00035045"/>
    </source>
</evidence>
<gene>
    <name evidence="9" type="ORF">GT347_10145</name>
</gene>
<dbReference type="SMART" id="SM01150">
    <property type="entry name" value="DUF1338"/>
    <property type="match status" value="1"/>
</dbReference>
<dbReference type="PANTHER" id="PTHR39479:SF2">
    <property type="entry name" value="2-OXOADIPATE DIOXYGENASE_DECARBOXYLASE"/>
    <property type="match status" value="1"/>
</dbReference>
<keyword evidence="4" id="KW-0408">Iron</keyword>
<dbReference type="InterPro" id="IPR009770">
    <property type="entry name" value="HGLS"/>
</dbReference>
<dbReference type="Pfam" id="PF07063">
    <property type="entry name" value="HGLS"/>
    <property type="match status" value="1"/>
</dbReference>
<dbReference type="Proteomes" id="UP000464787">
    <property type="component" value="Chromosome"/>
</dbReference>
<evidence type="ECO:0000313" key="10">
    <source>
        <dbReference type="Proteomes" id="UP000464787"/>
    </source>
</evidence>
<name>A0A857J5M3_9BURK</name>
<comment type="cofactor">
    <cofactor evidence="1">
        <name>Fe(2+)</name>
        <dbReference type="ChEBI" id="CHEBI:29033"/>
    </cofactor>
</comment>
<dbReference type="Gene3D" id="3.10.180.80">
    <property type="entry name" value="Uncharacterised protein PF07063, DUF1338"/>
    <property type="match status" value="1"/>
</dbReference>
<comment type="similarity">
    <text evidence="5">Belongs to the 2-oxoadipate dioxygenase/decarboxylase family.</text>
</comment>
<dbReference type="EC" id="1.13.11.93" evidence="6"/>
<evidence type="ECO:0000256" key="2">
    <source>
        <dbReference type="ARBA" id="ARBA00022964"/>
    </source>
</evidence>
<dbReference type="AlphaFoldDB" id="A0A857J5M3"/>
<accession>A0A857J5M3</accession>
<evidence type="ECO:0000256" key="3">
    <source>
        <dbReference type="ARBA" id="ARBA00023002"/>
    </source>
</evidence>
<keyword evidence="2" id="KW-0223">Dioxygenase</keyword>
<evidence type="ECO:0000256" key="6">
    <source>
        <dbReference type="ARBA" id="ARBA00035023"/>
    </source>
</evidence>
<dbReference type="GO" id="GO:0051213">
    <property type="term" value="F:dioxygenase activity"/>
    <property type="evidence" value="ECO:0007669"/>
    <property type="project" value="UniProtKB-KW"/>
</dbReference>
<dbReference type="KEGG" id="xyk:GT347_10145"/>
<evidence type="ECO:0000256" key="4">
    <source>
        <dbReference type="ARBA" id="ARBA00023004"/>
    </source>
</evidence>
<keyword evidence="10" id="KW-1185">Reference proteome</keyword>
<keyword evidence="3" id="KW-0560">Oxidoreductase</keyword>
<dbReference type="PANTHER" id="PTHR39479">
    <property type="match status" value="1"/>
</dbReference>
<sequence>MSPTAFLHPDDIRTAFSRALSDMYKAEVPQYGTLLELVADINIAVIRRDGPLSTGPQAEEEQQRLGVERHGAIRLGTAAELATMRRLFAVMGMEAVGYYDLSVAGVPVHSTAFRCTDEAALLRNPFRVFTSLLRLELIEDAALRERAAAILGQRDIYTARCRELIALAESQGGLDAAQAREFVAQALETFRWHREATVDAQSYQQLRAMHPLIADVVCFKGPHINHLTPRVLDIDAAQAAMASRGMRAKDSIEGPPQRACPVLLRQTSFLALQEPIRFVGSADDGTHTARFGEIEQRGCALTPAGRERYDALLQQAQAAGKAGQPRGEALVQAFTAFPDDLRALFDQGLAYVRFQAPAQRLHAGEAAPAGLAPAELVAQGWLDIEPLIYEDFLPVSAAGIFRSNLGSEGQSSYEGGGNRAAFERDLGAPVADEFSLYEAAQAQSLRLALARLSAGATAAA</sequence>
<proteinExistence type="inferred from homology"/>
<dbReference type="RefSeq" id="WP_160551839.1">
    <property type="nucleotide sequence ID" value="NZ_CP047650.1"/>
</dbReference>
<organism evidence="9 10">
    <name type="scientific">Xylophilus rhododendri</name>
    <dbReference type="NCBI Taxonomy" id="2697032"/>
    <lineage>
        <taxon>Bacteria</taxon>
        <taxon>Pseudomonadati</taxon>
        <taxon>Pseudomonadota</taxon>
        <taxon>Betaproteobacteria</taxon>
        <taxon>Burkholderiales</taxon>
        <taxon>Xylophilus</taxon>
    </lineage>
</organism>
<dbReference type="CDD" id="cd16348">
    <property type="entry name" value="VOC_YdcJ_like"/>
    <property type="match status" value="1"/>
</dbReference>
<evidence type="ECO:0000256" key="1">
    <source>
        <dbReference type="ARBA" id="ARBA00001954"/>
    </source>
</evidence>
<reference evidence="9 10" key="1">
    <citation type="submission" date="2020-01" db="EMBL/GenBank/DDBJ databases">
        <title>Genome sequencing of strain KACC 21265.</title>
        <authorList>
            <person name="Heo J."/>
            <person name="Kim S.-J."/>
            <person name="Kim J.-S."/>
            <person name="Hong S.-B."/>
            <person name="Kwon S.-W."/>
        </authorList>
    </citation>
    <scope>NUCLEOTIDE SEQUENCE [LARGE SCALE GENOMIC DNA]</scope>
    <source>
        <strain evidence="9 10">KACC 21265</strain>
    </source>
</reference>
<evidence type="ECO:0000256" key="7">
    <source>
        <dbReference type="ARBA" id="ARBA00035034"/>
    </source>
</evidence>
<evidence type="ECO:0000313" key="9">
    <source>
        <dbReference type="EMBL" id="QHI98322.1"/>
    </source>
</evidence>
<dbReference type="InterPro" id="IPR047869">
    <property type="entry name" value="YdcJ_bac-like"/>
</dbReference>